<dbReference type="InterPro" id="IPR029068">
    <property type="entry name" value="Glyas_Bleomycin-R_OHBP_Dase"/>
</dbReference>
<proteinExistence type="predicted"/>
<evidence type="ECO:0000313" key="2">
    <source>
        <dbReference type="Proteomes" id="UP001165583"/>
    </source>
</evidence>
<dbReference type="Gene3D" id="3.10.180.10">
    <property type="entry name" value="2,3-Dihydroxybiphenyl 1,2-Dioxygenase, domain 1"/>
    <property type="match status" value="1"/>
</dbReference>
<dbReference type="EMBL" id="JANZXA010000011">
    <property type="protein sequence ID" value="MCT2400961.1"/>
    <property type="molecule type" value="Genomic_DNA"/>
</dbReference>
<reference evidence="1" key="1">
    <citation type="submission" date="2022-09" db="EMBL/GenBank/DDBJ databases">
        <title>Novosphingobium sp. Nov., a polycyclic aromatic hydrocarbon-degrading bacterium isolated form mangrove sediments in HongKong.</title>
        <authorList>
            <person name="Hu Z."/>
        </authorList>
    </citation>
    <scope>NUCLEOTIDE SEQUENCE</scope>
    <source>
        <strain evidence="1">HK4-1</strain>
    </source>
</reference>
<name>A0ABT2I821_9SPHN</name>
<keyword evidence="2" id="KW-1185">Reference proteome</keyword>
<gene>
    <name evidence="1" type="ORF">NZK81_15515</name>
</gene>
<protein>
    <recommendedName>
        <fullName evidence="3">Glyoxalase</fullName>
    </recommendedName>
</protein>
<evidence type="ECO:0008006" key="3">
    <source>
        <dbReference type="Google" id="ProtNLM"/>
    </source>
</evidence>
<organism evidence="1 2">
    <name type="scientific">Novosphingobium mangrovi</name>
    <name type="common">ex Huang et al. 2023</name>
    <dbReference type="NCBI Taxonomy" id="2976432"/>
    <lineage>
        <taxon>Bacteria</taxon>
        <taxon>Pseudomonadati</taxon>
        <taxon>Pseudomonadota</taxon>
        <taxon>Alphaproteobacteria</taxon>
        <taxon>Sphingomonadales</taxon>
        <taxon>Sphingomonadaceae</taxon>
        <taxon>Novosphingobium</taxon>
    </lineage>
</organism>
<dbReference type="RefSeq" id="WP_260046986.1">
    <property type="nucleotide sequence ID" value="NZ_JANZXA010000011.1"/>
</dbReference>
<evidence type="ECO:0000313" key="1">
    <source>
        <dbReference type="EMBL" id="MCT2400961.1"/>
    </source>
</evidence>
<accession>A0ABT2I821</accession>
<comment type="caution">
    <text evidence="1">The sequence shown here is derived from an EMBL/GenBank/DDBJ whole genome shotgun (WGS) entry which is preliminary data.</text>
</comment>
<sequence>MSRMIFANLPVADLARAKAFCMALGLVNNPQFSDGTTASGEPPAEAAA</sequence>
<dbReference type="Proteomes" id="UP001165583">
    <property type="component" value="Unassembled WGS sequence"/>
</dbReference>